<feature type="region of interest" description="Disordered" evidence="3">
    <location>
        <begin position="250"/>
        <end position="275"/>
    </location>
</feature>
<dbReference type="InterPro" id="IPR055918">
    <property type="entry name" value="DUF7495"/>
</dbReference>
<evidence type="ECO:0000313" key="6">
    <source>
        <dbReference type="EMBL" id="KAL3786143.1"/>
    </source>
</evidence>
<feature type="region of interest" description="Disordered" evidence="3">
    <location>
        <begin position="775"/>
        <end position="851"/>
    </location>
</feature>
<feature type="region of interest" description="Disordered" evidence="3">
    <location>
        <begin position="458"/>
        <end position="477"/>
    </location>
</feature>
<reference evidence="6 7" key="1">
    <citation type="journal article" date="2020" name="G3 (Bethesda)">
        <title>Improved Reference Genome for Cyclotella cryptica CCMP332, a Model for Cell Wall Morphogenesis, Salinity Adaptation, and Lipid Production in Diatoms (Bacillariophyta).</title>
        <authorList>
            <person name="Roberts W.R."/>
            <person name="Downey K.M."/>
            <person name="Ruck E.C."/>
            <person name="Traller J.C."/>
            <person name="Alverson A.J."/>
        </authorList>
    </citation>
    <scope>NUCLEOTIDE SEQUENCE [LARGE SCALE GENOMIC DNA]</scope>
    <source>
        <strain evidence="6 7">CCMP332</strain>
    </source>
</reference>
<feature type="compositionally biased region" description="Pro residues" evidence="3">
    <location>
        <begin position="826"/>
        <end position="842"/>
    </location>
</feature>
<feature type="domain" description="DUF7495" evidence="5">
    <location>
        <begin position="1009"/>
        <end position="1125"/>
    </location>
</feature>
<feature type="domain" description="DUF7495" evidence="5">
    <location>
        <begin position="875"/>
        <end position="973"/>
    </location>
</feature>
<dbReference type="Pfam" id="PF24325">
    <property type="entry name" value="DUF7495"/>
    <property type="match status" value="6"/>
</dbReference>
<dbReference type="EMBL" id="JABMIG020000201">
    <property type="protein sequence ID" value="KAL3786143.1"/>
    <property type="molecule type" value="Genomic_DNA"/>
</dbReference>
<dbReference type="Pfam" id="PF04886">
    <property type="entry name" value="PT"/>
    <property type="match status" value="1"/>
</dbReference>
<dbReference type="PANTHER" id="PTHR36489:SF1">
    <property type="entry name" value="G-PROTEIN COUPLED RECEPTORS FAMILY 1 PROFILE DOMAIN-CONTAINING PROTEIN"/>
    <property type="match status" value="1"/>
</dbReference>
<proteinExistence type="predicted"/>
<evidence type="ECO:0000256" key="1">
    <source>
        <dbReference type="ARBA" id="ARBA00022729"/>
    </source>
</evidence>
<evidence type="ECO:0000256" key="3">
    <source>
        <dbReference type="SAM" id="MobiDB-lite"/>
    </source>
</evidence>
<keyword evidence="7" id="KW-1185">Reference proteome</keyword>
<evidence type="ECO:0000259" key="5">
    <source>
        <dbReference type="Pfam" id="PF24325"/>
    </source>
</evidence>
<keyword evidence="2" id="KW-0677">Repeat</keyword>
<protein>
    <recommendedName>
        <fullName evidence="5">DUF7495 domain-containing protein</fullName>
    </recommendedName>
</protein>
<dbReference type="Proteomes" id="UP001516023">
    <property type="component" value="Unassembled WGS sequence"/>
</dbReference>
<comment type="caution">
    <text evidence="6">The sequence shown here is derived from an EMBL/GenBank/DDBJ whole genome shotgun (WGS) entry which is preliminary data.</text>
</comment>
<feature type="compositionally biased region" description="Polar residues" evidence="3">
    <location>
        <begin position="465"/>
        <end position="474"/>
    </location>
</feature>
<feature type="domain" description="DUF7495" evidence="5">
    <location>
        <begin position="296"/>
        <end position="414"/>
    </location>
</feature>
<feature type="domain" description="DUF7495" evidence="5">
    <location>
        <begin position="1174"/>
        <end position="1286"/>
    </location>
</feature>
<accession>A0ABD3PDL8</accession>
<dbReference type="PANTHER" id="PTHR36489">
    <property type="entry name" value="PROTEIN-COUPLED RECEPTOR GPR1, PUTATIVE-RELATED"/>
    <property type="match status" value="1"/>
</dbReference>
<feature type="transmembrane region" description="Helical" evidence="4">
    <location>
        <begin position="213"/>
        <end position="233"/>
    </location>
</feature>
<feature type="domain" description="DUF7495" evidence="5">
    <location>
        <begin position="492"/>
        <end position="594"/>
    </location>
</feature>
<sequence>MAERTPNGPSDLLDETPPAPAEEPAAAAYTIDEEEDAAPPSDPSAAVSIDARGQDPGGIGEREPSLITRLSSGAAAEGGGDTLHRKGSAGWHGKESALAEKTSKIMSDYQAYLAEIETEFPNAADGDEVEAERNIAEKRALQVHRYRDHPEGTFPPDRDAEYGEPVEGLYRGWSHDDENRSGIHIDRGVADFEDHPHPMVSVRRGTSRSNKRIRRGLAMVALVSLIIGLSVGISKKRKEMSLPDWDAQLAEAESGSQQQGDGGGEQHPEMGPADSNISEKLSVMYEDVSERFQPIFFDRTSGWKGQTYVEALEFCQEKNQYKESEMRICPYMAICPGGQGSRPLGGHKNENGDHDIASYGGSWVPVIDGANEWVSVGNDNSCVKWSTMNDGGTPDWGSTGEGNEANTRHLVCCDADAVEVSEEEQLLQQQAKEEQDKATEIAMSQDAGMYTSGLPQAGVAPTEANGAQPSQQAEENPELPYKISATKFQPKYFSRKDGWKGTTYRDAVQYCSEIDDIHMICPFEAICPAGLGKTPMGSYATEDAPDMLWVPVSDEANSWVSVTKDQPCLPFKDQPNFGPADGVSMGWTQNIVCCLITDDTQNLITSIADLNEASTTTPATTAAEAIIEAVADGGATHSEEIDKAYEAIAVMFKPLTFDRDSGWEGQTYLEAMAFCAQKSDASGERSICPLAAICPLGKGENPSFGPKDEPNGSWAPISDDPNAWVQVSTVNTCLTYQYINNANPQWGYSGEDNEEITRHIYCCLTELATDFAVEASPADAPESTNEPTPEPTNEPTPQPTSEPTPEPTSEPTPEPTNEPTREPTNEPTPEPTNEPTPEPTPSPSAAEVDELTTEQAKELYQAAEQAYQPLVFDKDSDPSWTGQAYLEALQFCAQQDSRVPCPYTALCPAGPGALPFGGIKNGFSPVINQPNSWVSVGPEGTCQTYSDIYGSPPEWGLTGEGDPGLTQTIVCCIDIEDDKSEASSEAENSDASIVLTENEQAALESFKPQWFGREAGYLGTTYQDALEFCSNVAGMMLCPLMAYCPNGPQVSKPLFLQLDAFDGEQWAPVAVQGNGTDADYIMVGTISGNPTTTCLSYEQLKGVQVPSWGLDGTHTEIKEHILCCNDPSFSSEGVITPAVDEDLNSVPTQTEDSPTLGDGSFDLEGAVKLDLVPVWLDEEDGWSGGSHDDAEAFCKQIVGKSLCPYAAYCPHGPGQPVIGGHDVDFTTEGVQWAPVFGSNNHWVLISQKGGNSATTCMSHADLEGSSPDWGLTGDRPWLKRHIMCCNLKNGF</sequence>
<evidence type="ECO:0000313" key="7">
    <source>
        <dbReference type="Proteomes" id="UP001516023"/>
    </source>
</evidence>
<keyword evidence="4" id="KW-1133">Transmembrane helix</keyword>
<gene>
    <name evidence="6" type="ORF">HJC23_010717</name>
</gene>
<dbReference type="InterPro" id="IPR006970">
    <property type="entry name" value="PT"/>
</dbReference>
<keyword evidence="4" id="KW-0472">Membrane</keyword>
<evidence type="ECO:0000256" key="2">
    <source>
        <dbReference type="ARBA" id="ARBA00022737"/>
    </source>
</evidence>
<feature type="domain" description="DUF7495" evidence="5">
    <location>
        <begin position="656"/>
        <end position="764"/>
    </location>
</feature>
<organism evidence="6 7">
    <name type="scientific">Cyclotella cryptica</name>
    <dbReference type="NCBI Taxonomy" id="29204"/>
    <lineage>
        <taxon>Eukaryota</taxon>
        <taxon>Sar</taxon>
        <taxon>Stramenopiles</taxon>
        <taxon>Ochrophyta</taxon>
        <taxon>Bacillariophyta</taxon>
        <taxon>Coscinodiscophyceae</taxon>
        <taxon>Thalassiosirophycidae</taxon>
        <taxon>Stephanodiscales</taxon>
        <taxon>Stephanodiscaceae</taxon>
        <taxon>Cyclotella</taxon>
    </lineage>
</organism>
<feature type="compositionally biased region" description="Pro residues" evidence="3">
    <location>
        <begin position="788"/>
        <end position="816"/>
    </location>
</feature>
<keyword evidence="1" id="KW-0732">Signal</keyword>
<feature type="region of interest" description="Disordered" evidence="3">
    <location>
        <begin position="1"/>
        <end position="95"/>
    </location>
</feature>
<name>A0ABD3PDL8_9STRA</name>
<evidence type="ECO:0000256" key="4">
    <source>
        <dbReference type="SAM" id="Phobius"/>
    </source>
</evidence>
<keyword evidence="4" id="KW-0812">Transmembrane</keyword>